<evidence type="ECO:0000313" key="4">
    <source>
        <dbReference type="Proteomes" id="UP000327044"/>
    </source>
</evidence>
<dbReference type="GO" id="GO:0008017">
    <property type="term" value="F:microtubule binding"/>
    <property type="evidence" value="ECO:0007669"/>
    <property type="project" value="TreeGrafter"/>
</dbReference>
<comment type="caution">
    <text evidence="3">The sequence shown here is derived from an EMBL/GenBank/DDBJ whole genome shotgun (WGS) entry which is preliminary data.</text>
</comment>
<keyword evidence="1" id="KW-0175">Coiled coil</keyword>
<evidence type="ECO:0000256" key="1">
    <source>
        <dbReference type="SAM" id="Coils"/>
    </source>
</evidence>
<gene>
    <name evidence="3" type="ORF">PPYR_14018</name>
</gene>
<organism evidence="3 4">
    <name type="scientific">Photinus pyralis</name>
    <name type="common">Common eastern firefly</name>
    <name type="synonym">Lampyris pyralis</name>
    <dbReference type="NCBI Taxonomy" id="7054"/>
    <lineage>
        <taxon>Eukaryota</taxon>
        <taxon>Metazoa</taxon>
        <taxon>Ecdysozoa</taxon>
        <taxon>Arthropoda</taxon>
        <taxon>Hexapoda</taxon>
        <taxon>Insecta</taxon>
        <taxon>Pterygota</taxon>
        <taxon>Neoptera</taxon>
        <taxon>Endopterygota</taxon>
        <taxon>Coleoptera</taxon>
        <taxon>Polyphaga</taxon>
        <taxon>Elateriformia</taxon>
        <taxon>Elateroidea</taxon>
        <taxon>Lampyridae</taxon>
        <taxon>Lampyrinae</taxon>
        <taxon>Photinus</taxon>
    </lineage>
</organism>
<reference evidence="3 4" key="1">
    <citation type="journal article" date="2018" name="Elife">
        <title>Firefly genomes illuminate parallel origins of bioluminescence in beetles.</title>
        <authorList>
            <person name="Fallon T.R."/>
            <person name="Lower S.E."/>
            <person name="Chang C.H."/>
            <person name="Bessho-Uehara M."/>
            <person name="Martin G.J."/>
            <person name="Bewick A.J."/>
            <person name="Behringer M."/>
            <person name="Debat H.J."/>
            <person name="Wong I."/>
            <person name="Day J.C."/>
            <person name="Suvorov A."/>
            <person name="Silva C.J."/>
            <person name="Stanger-Hall K.F."/>
            <person name="Hall D.W."/>
            <person name="Schmitz R.J."/>
            <person name="Nelson D.R."/>
            <person name="Lewis S.M."/>
            <person name="Shigenobu S."/>
            <person name="Bybee S.M."/>
            <person name="Larracuente A.M."/>
            <person name="Oba Y."/>
            <person name="Weng J.K."/>
        </authorList>
    </citation>
    <scope>NUCLEOTIDE SEQUENCE [LARGE SCALE GENOMIC DNA]</scope>
    <source>
        <strain evidence="3">1611_PpyrPB1</strain>
        <tissue evidence="3">Whole body</tissue>
    </source>
</reference>
<feature type="region of interest" description="Disordered" evidence="2">
    <location>
        <begin position="349"/>
        <end position="376"/>
    </location>
</feature>
<name>A0A5N4A421_PHOPY</name>
<feature type="region of interest" description="Disordered" evidence="2">
    <location>
        <begin position="81"/>
        <end position="114"/>
    </location>
</feature>
<feature type="compositionally biased region" description="Polar residues" evidence="2">
    <location>
        <begin position="592"/>
        <end position="610"/>
    </location>
</feature>
<dbReference type="GO" id="GO:0005813">
    <property type="term" value="C:centrosome"/>
    <property type="evidence" value="ECO:0007669"/>
    <property type="project" value="TreeGrafter"/>
</dbReference>
<feature type="region of interest" description="Disordered" evidence="2">
    <location>
        <begin position="584"/>
        <end position="620"/>
    </location>
</feature>
<evidence type="ECO:0000313" key="3">
    <source>
        <dbReference type="EMBL" id="KAB0792057.1"/>
    </source>
</evidence>
<feature type="coiled-coil region" evidence="1">
    <location>
        <begin position="45"/>
        <end position="79"/>
    </location>
</feature>
<feature type="compositionally biased region" description="Polar residues" evidence="2">
    <location>
        <begin position="81"/>
        <end position="94"/>
    </location>
</feature>
<dbReference type="EMBL" id="VVIM01000010">
    <property type="protein sequence ID" value="KAB0792057.1"/>
    <property type="molecule type" value="Genomic_DNA"/>
</dbReference>
<dbReference type="Proteomes" id="UP000327044">
    <property type="component" value="Unassembled WGS sequence"/>
</dbReference>
<accession>A0A5N4A421</accession>
<dbReference type="Gene3D" id="1.20.58.60">
    <property type="match status" value="1"/>
</dbReference>
<feature type="coiled-coil region" evidence="1">
    <location>
        <begin position="631"/>
        <end position="700"/>
    </location>
</feature>
<proteinExistence type="predicted"/>
<dbReference type="InParanoid" id="A0A5N4A421"/>
<dbReference type="InterPro" id="IPR051756">
    <property type="entry name" value="Centrosomal_MT-associated"/>
</dbReference>
<dbReference type="AlphaFoldDB" id="A0A5N4A421"/>
<dbReference type="PANTHER" id="PTHR19336">
    <property type="entry name" value="UNCHARACTERIZED DUF1167"/>
    <property type="match status" value="1"/>
</dbReference>
<evidence type="ECO:0000256" key="2">
    <source>
        <dbReference type="SAM" id="MobiDB-lite"/>
    </source>
</evidence>
<keyword evidence="4" id="KW-1185">Reference proteome</keyword>
<dbReference type="PANTHER" id="PTHR19336:SF9">
    <property type="entry name" value="SPINDLE POLE BODY PROTEIN PPC89"/>
    <property type="match status" value="1"/>
</dbReference>
<sequence>MSGEYYSNGEVGECSNFRDDYNLQTNRTNHADRRNCDGDDGTCTKRSQDYQLHDIEEQLELAENRCNTLKGQLEFMKKNYQRSSSGELGSGTSKWKNRKRPVSTHPAKNQFELGNAAERGGALYDTVSDTYENLDVYPRRSSSSFPLQSESPAKSALVRQNSTSIGTDHTGAAVRTINNILSGITNSVNGATQSNGLPFLNDIGATCAIPGGPFSPRLKKRLQEQQKRVDRLVQDARFSSVNDVKGCSVEEISGEDTQDAPLDKWAKSVTSQMKNKAQGSSGTINLPKFAKSRQMDDDLRKRRRSIKRLKPVSKLSIIKKLSDSEAGKQINKLSGENLVEIYHNLAAKSSESDDSHKAHQHARQGAGDLPNKATGGGALSPIQENAIVRSDYFKHVPRNYEQQTVASKLKRVTKNYLRSFNYFNFRCIPFCAAKSTSPSHNIGINIQQVMSIIKTRQPITGISPTLAHNISLAAEKLQGSPLSTFVSNLSTRIGSGTCPLTKHSLNYNKLQEMAKAIPEEEETVAENLPDVEVPPPVPPIWTSEPSTGRCTCVPKNGVPFQKVVSRYQVSNANNLHSSSKLIKPARRPEGVTSKQRTAAWVSTTTPTESKPSGVPEQNHFAGNEKSLKTVLKNLHDEFDSLNAKYETLSKTSTNAAPEVLKQLEEMDTQLNQKEEEIKMVMSLCTEVMALKDQVKKLKERASCEALSECKASDPKKEPNAALHLTQLLRQIQNYQKQFQGKD</sequence>
<protein>
    <submittedName>
        <fullName evidence="3">Uncharacterized protein</fullName>
    </submittedName>
</protein>
<dbReference type="OrthoDB" id="76453at2759"/>